<dbReference type="Pfam" id="PF01300">
    <property type="entry name" value="Sua5_yciO_yrdC"/>
    <property type="match status" value="1"/>
</dbReference>
<keyword evidence="7 13" id="KW-0819">tRNA processing</keyword>
<dbReference type="InterPro" id="IPR038385">
    <property type="entry name" value="Sua5/YwlC_C"/>
</dbReference>
<dbReference type="FunFam" id="3.40.50.11030:FF:000001">
    <property type="entry name" value="Threonylcarbamoyl-AMP synthase"/>
    <property type="match status" value="1"/>
</dbReference>
<comment type="catalytic activity">
    <reaction evidence="12 13">
        <text>L-threonine + hydrogencarbonate + ATP = L-threonylcarbamoyladenylate + diphosphate + H2O</text>
        <dbReference type="Rhea" id="RHEA:36407"/>
        <dbReference type="ChEBI" id="CHEBI:15377"/>
        <dbReference type="ChEBI" id="CHEBI:17544"/>
        <dbReference type="ChEBI" id="CHEBI:30616"/>
        <dbReference type="ChEBI" id="CHEBI:33019"/>
        <dbReference type="ChEBI" id="CHEBI:57926"/>
        <dbReference type="ChEBI" id="CHEBI:73682"/>
        <dbReference type="EC" id="2.7.7.87"/>
    </reaction>
</comment>
<keyword evidence="10 13" id="KW-0067">ATP-binding</keyword>
<keyword evidence="8 13" id="KW-0548">Nucleotidyltransferase</keyword>
<evidence type="ECO:0000256" key="9">
    <source>
        <dbReference type="ARBA" id="ARBA00022741"/>
    </source>
</evidence>
<dbReference type="GO" id="GO:0005737">
    <property type="term" value="C:cytoplasm"/>
    <property type="evidence" value="ECO:0007669"/>
    <property type="project" value="UniProtKB-SubCell"/>
</dbReference>
<evidence type="ECO:0000256" key="5">
    <source>
        <dbReference type="ARBA" id="ARBA00022490"/>
    </source>
</evidence>
<accession>A0A4R8HRD2</accession>
<feature type="binding site" evidence="14">
    <location>
        <position position="151"/>
    </location>
    <ligand>
        <name>ATP</name>
        <dbReference type="ChEBI" id="CHEBI:30616"/>
    </ligand>
</feature>
<dbReference type="FunFam" id="3.90.870.10:FF:000008">
    <property type="entry name" value="Threonylcarbamoyl-AMP synthase"/>
    <property type="match status" value="1"/>
</dbReference>
<evidence type="ECO:0000256" key="4">
    <source>
        <dbReference type="ARBA" id="ARBA00015492"/>
    </source>
</evidence>
<dbReference type="RefSeq" id="WP_134114102.1">
    <property type="nucleotide sequence ID" value="NZ_SOEG01000001.1"/>
</dbReference>
<dbReference type="GO" id="GO:0061710">
    <property type="term" value="F:L-threonylcarbamoyladenylate synthase"/>
    <property type="evidence" value="ECO:0007669"/>
    <property type="project" value="UniProtKB-EC"/>
</dbReference>
<evidence type="ECO:0000259" key="15">
    <source>
        <dbReference type="PROSITE" id="PS51163"/>
    </source>
</evidence>
<reference evidence="16 17" key="1">
    <citation type="submission" date="2019-03" db="EMBL/GenBank/DDBJ databases">
        <title>Subsurface microbial communities from deep shales in Ohio and West Virginia, USA.</title>
        <authorList>
            <person name="Wrighton K."/>
        </authorList>
    </citation>
    <scope>NUCLEOTIDE SEQUENCE [LARGE SCALE GENOMIC DNA]</scope>
    <source>
        <strain evidence="16 17">MSL 6dP</strain>
    </source>
</reference>
<feature type="binding site" evidence="14">
    <location>
        <position position="34"/>
    </location>
    <ligand>
        <name>L-threonine</name>
        <dbReference type="ChEBI" id="CHEBI:57926"/>
    </ligand>
</feature>
<sequence>MKVIKGTKVFNITELKEAANLLTRGRLVSFPTETVYGLGANALQEKSVREIFNAKGRPADNPLIIHIAKKEDINNLISKELSVLAKKLINKFWPGPLTIVLSKDNKIPEITTGGLETVAIRMPNHPIALKLIEEAGVPIAAPSANLSGKPSPTLAEHVIEDLAGTIDGIIDGGQTGVGLESTVIDMSKNTPVLLRPGGVTYEELVDVLGEVDIDPAVSSKGENEAKRAISPGMKYKHYAPEAEVILIEGKSDKVKDKIEELINTYQDLKLGLMITKELRGNYSNVNLKYMGSRDNLAEVSQNIFKLLRDFDNEGVDKILVEGIVTEGLGLAIMNRLRKSAGYQIIEV</sequence>
<evidence type="ECO:0000256" key="8">
    <source>
        <dbReference type="ARBA" id="ARBA00022695"/>
    </source>
</evidence>
<comment type="similarity">
    <text evidence="2 13">Belongs to the SUA5 family.</text>
</comment>
<comment type="function">
    <text evidence="13">Required for the formation of a threonylcarbamoyl group on adenosine at position 37 (t(6)A37) in tRNAs that read codons beginning with adenine.</text>
</comment>
<keyword evidence="6 13" id="KW-0808">Transferase</keyword>
<dbReference type="EMBL" id="SOEG01000001">
    <property type="protein sequence ID" value="TDX59157.1"/>
    <property type="molecule type" value="Genomic_DNA"/>
</dbReference>
<evidence type="ECO:0000256" key="7">
    <source>
        <dbReference type="ARBA" id="ARBA00022694"/>
    </source>
</evidence>
<evidence type="ECO:0000256" key="3">
    <source>
        <dbReference type="ARBA" id="ARBA00012584"/>
    </source>
</evidence>
<name>A0A4R8HRD2_9FIRM</name>
<dbReference type="NCBIfam" id="TIGR00057">
    <property type="entry name" value="L-threonylcarbamoyladenylate synthase"/>
    <property type="match status" value="1"/>
</dbReference>
<comment type="caution">
    <text evidence="16">The sequence shown here is derived from an EMBL/GenBank/DDBJ whole genome shotgun (WGS) entry which is preliminary data.</text>
</comment>
<dbReference type="GO" id="GO:0005524">
    <property type="term" value="F:ATP binding"/>
    <property type="evidence" value="ECO:0007669"/>
    <property type="project" value="UniProtKB-UniRule"/>
</dbReference>
<dbReference type="GO" id="GO:0000049">
    <property type="term" value="F:tRNA binding"/>
    <property type="evidence" value="ECO:0007669"/>
    <property type="project" value="TreeGrafter"/>
</dbReference>
<dbReference type="PIRSF" id="PIRSF004930">
    <property type="entry name" value="Tln_factor_SUA5"/>
    <property type="match status" value="1"/>
</dbReference>
<proteinExistence type="inferred from homology"/>
<evidence type="ECO:0000313" key="16">
    <source>
        <dbReference type="EMBL" id="TDX59157.1"/>
    </source>
</evidence>
<evidence type="ECO:0000256" key="10">
    <source>
        <dbReference type="ARBA" id="ARBA00022840"/>
    </source>
</evidence>
<dbReference type="Gene3D" id="3.40.50.11030">
    <property type="entry name" value="Threonylcarbamoyl-AMP synthase, C-terminal domain"/>
    <property type="match status" value="1"/>
</dbReference>
<feature type="binding site" evidence="14">
    <location>
        <position position="195"/>
    </location>
    <ligand>
        <name>ATP</name>
        <dbReference type="ChEBI" id="CHEBI:30616"/>
    </ligand>
</feature>
<organism evidence="16 17">
    <name type="scientific">Orenia marismortui</name>
    <dbReference type="NCBI Taxonomy" id="46469"/>
    <lineage>
        <taxon>Bacteria</taxon>
        <taxon>Bacillati</taxon>
        <taxon>Bacillota</taxon>
        <taxon>Clostridia</taxon>
        <taxon>Halanaerobiales</taxon>
        <taxon>Halobacteroidaceae</taxon>
        <taxon>Orenia</taxon>
    </lineage>
</organism>
<feature type="binding site" evidence="14">
    <location>
        <position position="141"/>
    </location>
    <ligand>
        <name>L-threonine</name>
        <dbReference type="ChEBI" id="CHEBI:57926"/>
    </ligand>
</feature>
<dbReference type="Gene3D" id="3.90.870.10">
    <property type="entry name" value="DHBP synthase"/>
    <property type="match status" value="1"/>
</dbReference>
<feature type="binding site" evidence="14">
    <location>
        <position position="121"/>
    </location>
    <ligand>
        <name>L-threonine</name>
        <dbReference type="ChEBI" id="CHEBI:57926"/>
    </ligand>
</feature>
<evidence type="ECO:0000256" key="12">
    <source>
        <dbReference type="ARBA" id="ARBA00048366"/>
    </source>
</evidence>
<dbReference type="InterPro" id="IPR017945">
    <property type="entry name" value="DHBP_synth_RibB-like_a/b_dom"/>
</dbReference>
<dbReference type="GO" id="GO:0003725">
    <property type="term" value="F:double-stranded RNA binding"/>
    <property type="evidence" value="ECO:0007669"/>
    <property type="project" value="UniProtKB-UniRule"/>
</dbReference>
<protein>
    <recommendedName>
        <fullName evidence="4 13">Threonylcarbamoyl-AMP synthase</fullName>
        <shortName evidence="13">TC-AMP synthase</shortName>
        <ecNumber evidence="3 13">2.7.7.87</ecNumber>
    </recommendedName>
    <alternativeName>
        <fullName evidence="11 13">L-threonylcarbamoyladenylate synthase</fullName>
    </alternativeName>
</protein>
<feature type="binding site" evidence="14">
    <location>
        <position position="181"/>
    </location>
    <ligand>
        <name>L-threonine</name>
        <dbReference type="ChEBI" id="CHEBI:57926"/>
    </ligand>
</feature>
<dbReference type="AlphaFoldDB" id="A0A4R8HRD2"/>
<feature type="binding site" evidence="14">
    <location>
        <position position="57"/>
    </location>
    <ligand>
        <name>ATP</name>
        <dbReference type="ChEBI" id="CHEBI:30616"/>
    </ligand>
</feature>
<dbReference type="GO" id="GO:0008033">
    <property type="term" value="P:tRNA processing"/>
    <property type="evidence" value="ECO:0007669"/>
    <property type="project" value="UniProtKB-KW"/>
</dbReference>
<feature type="binding site" evidence="14">
    <location>
        <position position="61"/>
    </location>
    <ligand>
        <name>ATP</name>
        <dbReference type="ChEBI" id="CHEBI:30616"/>
    </ligand>
</feature>
<feature type="binding site" evidence="14">
    <location>
        <position position="143"/>
    </location>
    <ligand>
        <name>ATP</name>
        <dbReference type="ChEBI" id="CHEBI:30616"/>
    </ligand>
</feature>
<keyword evidence="17" id="KW-1185">Reference proteome</keyword>
<keyword evidence="9 13" id="KW-0547">Nucleotide-binding</keyword>
<evidence type="ECO:0000256" key="1">
    <source>
        <dbReference type="ARBA" id="ARBA00004496"/>
    </source>
</evidence>
<dbReference type="PANTHER" id="PTHR17490:SF16">
    <property type="entry name" value="THREONYLCARBAMOYL-AMP SYNTHASE"/>
    <property type="match status" value="1"/>
</dbReference>
<evidence type="ECO:0000256" key="6">
    <source>
        <dbReference type="ARBA" id="ARBA00022679"/>
    </source>
</evidence>
<dbReference type="InterPro" id="IPR010923">
    <property type="entry name" value="T(6)A37_SUA5"/>
</dbReference>
<comment type="subcellular location">
    <subcellularLocation>
        <location evidence="1 13">Cytoplasm</location>
    </subcellularLocation>
</comment>
<gene>
    <name evidence="16" type="ORF">C7959_10143</name>
</gene>
<dbReference type="PANTHER" id="PTHR17490">
    <property type="entry name" value="SUA5"/>
    <property type="match status" value="1"/>
</dbReference>
<evidence type="ECO:0000256" key="2">
    <source>
        <dbReference type="ARBA" id="ARBA00007663"/>
    </source>
</evidence>
<feature type="domain" description="YrdC-like" evidence="15">
    <location>
        <begin position="12"/>
        <end position="199"/>
    </location>
</feature>
<evidence type="ECO:0000256" key="14">
    <source>
        <dbReference type="PIRSR" id="PIRSR004930-1"/>
    </source>
</evidence>
<feature type="binding site" evidence="14">
    <location>
        <position position="66"/>
    </location>
    <ligand>
        <name>L-threonine</name>
        <dbReference type="ChEBI" id="CHEBI:57926"/>
    </ligand>
</feature>
<dbReference type="InterPro" id="IPR050156">
    <property type="entry name" value="TC-AMP_synthase_SUA5"/>
</dbReference>
<dbReference type="SUPFAM" id="SSF55821">
    <property type="entry name" value="YrdC/RibB"/>
    <property type="match status" value="1"/>
</dbReference>
<dbReference type="InterPro" id="IPR005145">
    <property type="entry name" value="Sua5_C"/>
</dbReference>
<dbReference type="Proteomes" id="UP000295832">
    <property type="component" value="Unassembled WGS sequence"/>
</dbReference>
<dbReference type="PROSITE" id="PS51163">
    <property type="entry name" value="YRDC"/>
    <property type="match status" value="1"/>
</dbReference>
<evidence type="ECO:0000256" key="11">
    <source>
        <dbReference type="ARBA" id="ARBA00029774"/>
    </source>
</evidence>
<dbReference type="InterPro" id="IPR006070">
    <property type="entry name" value="Sua5-like_dom"/>
</dbReference>
<dbReference type="GO" id="GO:0006450">
    <property type="term" value="P:regulation of translational fidelity"/>
    <property type="evidence" value="ECO:0007669"/>
    <property type="project" value="TreeGrafter"/>
</dbReference>
<feature type="binding site" evidence="14">
    <location>
        <position position="238"/>
    </location>
    <ligand>
        <name>ATP</name>
        <dbReference type="ChEBI" id="CHEBI:30616"/>
    </ligand>
</feature>
<dbReference type="STRING" id="926561.GCA_000379025_01012"/>
<dbReference type="Pfam" id="PF03481">
    <property type="entry name" value="Sua5_C"/>
    <property type="match status" value="1"/>
</dbReference>
<keyword evidence="5 13" id="KW-0963">Cytoplasm</keyword>
<evidence type="ECO:0000313" key="17">
    <source>
        <dbReference type="Proteomes" id="UP000295832"/>
    </source>
</evidence>
<feature type="binding site" evidence="14">
    <location>
        <position position="117"/>
    </location>
    <ligand>
        <name>ATP</name>
        <dbReference type="ChEBI" id="CHEBI:30616"/>
    </ligand>
</feature>
<evidence type="ECO:0000256" key="13">
    <source>
        <dbReference type="PIRNR" id="PIRNR004930"/>
    </source>
</evidence>
<dbReference type="EC" id="2.7.7.87" evidence="3 13"/>